<evidence type="ECO:0000256" key="1">
    <source>
        <dbReference type="SAM" id="MobiDB-lite"/>
    </source>
</evidence>
<feature type="compositionally biased region" description="Basic and acidic residues" evidence="1">
    <location>
        <begin position="79"/>
        <end position="92"/>
    </location>
</feature>
<dbReference type="Proteomes" id="UP000838878">
    <property type="component" value="Chromosome 7"/>
</dbReference>
<gene>
    <name evidence="2" type="ORF">BINO364_LOCUS13182</name>
</gene>
<proteinExistence type="predicted"/>
<evidence type="ECO:0000313" key="3">
    <source>
        <dbReference type="Proteomes" id="UP000838878"/>
    </source>
</evidence>
<protein>
    <submittedName>
        <fullName evidence="2">Uncharacterized protein</fullName>
    </submittedName>
</protein>
<feature type="non-terminal residue" evidence="2">
    <location>
        <position position="146"/>
    </location>
</feature>
<dbReference type="AlphaFoldDB" id="A0A8J9W769"/>
<accession>A0A8J9W769</accession>
<feature type="region of interest" description="Disordered" evidence="1">
    <location>
        <begin position="67"/>
        <end position="92"/>
    </location>
</feature>
<reference evidence="2" key="1">
    <citation type="submission" date="2021-12" db="EMBL/GenBank/DDBJ databases">
        <authorList>
            <person name="Martin H S."/>
        </authorList>
    </citation>
    <scope>NUCLEOTIDE SEQUENCE</scope>
</reference>
<organism evidence="2 3">
    <name type="scientific">Brenthis ino</name>
    <name type="common">lesser marbled fritillary</name>
    <dbReference type="NCBI Taxonomy" id="405034"/>
    <lineage>
        <taxon>Eukaryota</taxon>
        <taxon>Metazoa</taxon>
        <taxon>Ecdysozoa</taxon>
        <taxon>Arthropoda</taxon>
        <taxon>Hexapoda</taxon>
        <taxon>Insecta</taxon>
        <taxon>Pterygota</taxon>
        <taxon>Neoptera</taxon>
        <taxon>Endopterygota</taxon>
        <taxon>Lepidoptera</taxon>
        <taxon>Glossata</taxon>
        <taxon>Ditrysia</taxon>
        <taxon>Papilionoidea</taxon>
        <taxon>Nymphalidae</taxon>
        <taxon>Heliconiinae</taxon>
        <taxon>Argynnini</taxon>
        <taxon>Brenthis</taxon>
    </lineage>
</organism>
<sequence length="146" mass="15732">MTDSVPHAGHSRAVGGTWTRVTVCRVVGTGAGGAGRARARLRRLRLCAAALRALRRVARLRHRVRPLDHAAMTPPPPPRPRDAPQHCRDGVESAHAQAEACRATASDPPYALLMTFCMEISNVTPPRLVRRGGSGSHAIAATTRRR</sequence>
<dbReference type="EMBL" id="OV170227">
    <property type="protein sequence ID" value="CAH0727902.1"/>
    <property type="molecule type" value="Genomic_DNA"/>
</dbReference>
<evidence type="ECO:0000313" key="2">
    <source>
        <dbReference type="EMBL" id="CAH0727902.1"/>
    </source>
</evidence>
<keyword evidence="3" id="KW-1185">Reference proteome</keyword>
<name>A0A8J9W769_9NEOP</name>